<comment type="caution">
    <text evidence="2">The sequence shown here is derived from an EMBL/GenBank/DDBJ whole genome shotgun (WGS) entry which is preliminary data.</text>
</comment>
<dbReference type="Proteomes" id="UP001262410">
    <property type="component" value="Unassembled WGS sequence"/>
</dbReference>
<evidence type="ECO:0000256" key="1">
    <source>
        <dbReference type="SAM" id="SignalP"/>
    </source>
</evidence>
<sequence length="334" mass="34531">MIPIRALAALAALLLCCPALAAPAQPPAVLPLPPDWYPESVAVGSDGSFYVGSWRQGAVARLRPGADETEDWRPEVLVPPGSNGLANGQGVLVDGQAGRLWVCSGSMGFTTVPMTPSALKAYDLTTGAPRGSWPMPDSGYCNDLAQDGRGTLYVTDSLHPRVLRLRPGATALEVWKDDPALGGGEGGYFLNGIAVTADGLYVSAVAAVPYILRVDIEAGGAAGPVTRIPAPRILRNVDAIRADGPGRLVLFESNAFGTDGPYGGAVTLARVADGRIAALETVVGGLNDASSGVVAGGRVWFIESKYGLLLAHKGDDAAVPRGVPFDLQSRALPE</sequence>
<feature type="signal peptide" evidence="1">
    <location>
        <begin position="1"/>
        <end position="21"/>
    </location>
</feature>
<name>A0ABU1JM52_9PROT</name>
<dbReference type="Gene3D" id="2.120.10.30">
    <property type="entry name" value="TolB, C-terminal domain"/>
    <property type="match status" value="1"/>
</dbReference>
<dbReference type="RefSeq" id="WP_309793949.1">
    <property type="nucleotide sequence ID" value="NZ_JAVDPW010000003.1"/>
</dbReference>
<accession>A0ABU1JM52</accession>
<dbReference type="EMBL" id="JAVDPW010000003">
    <property type="protein sequence ID" value="MDR6289670.1"/>
    <property type="molecule type" value="Genomic_DNA"/>
</dbReference>
<keyword evidence="2" id="KW-0456">Lyase</keyword>
<dbReference type="InterPro" id="IPR011042">
    <property type="entry name" value="6-blade_b-propeller_TolB-like"/>
</dbReference>
<protein>
    <submittedName>
        <fullName evidence="2">Streptogramin lyase</fullName>
    </submittedName>
</protein>
<feature type="chain" id="PRO_5046471099" evidence="1">
    <location>
        <begin position="22"/>
        <end position="334"/>
    </location>
</feature>
<gene>
    <name evidence="2" type="ORF">E9232_002185</name>
</gene>
<evidence type="ECO:0000313" key="2">
    <source>
        <dbReference type="EMBL" id="MDR6289670.1"/>
    </source>
</evidence>
<keyword evidence="1" id="KW-0732">Signal</keyword>
<keyword evidence="3" id="KW-1185">Reference proteome</keyword>
<organism evidence="2 3">
    <name type="scientific">Inquilinus ginsengisoli</name>
    <dbReference type="NCBI Taxonomy" id="363840"/>
    <lineage>
        <taxon>Bacteria</taxon>
        <taxon>Pseudomonadati</taxon>
        <taxon>Pseudomonadota</taxon>
        <taxon>Alphaproteobacteria</taxon>
        <taxon>Rhodospirillales</taxon>
        <taxon>Rhodospirillaceae</taxon>
        <taxon>Inquilinus</taxon>
    </lineage>
</organism>
<dbReference type="GO" id="GO:0016829">
    <property type="term" value="F:lyase activity"/>
    <property type="evidence" value="ECO:0007669"/>
    <property type="project" value="UniProtKB-KW"/>
</dbReference>
<dbReference type="SUPFAM" id="SSF63829">
    <property type="entry name" value="Calcium-dependent phosphotriesterase"/>
    <property type="match status" value="1"/>
</dbReference>
<reference evidence="2 3" key="1">
    <citation type="submission" date="2023-07" db="EMBL/GenBank/DDBJ databases">
        <title>Sorghum-associated microbial communities from plants grown in Nebraska, USA.</title>
        <authorList>
            <person name="Schachtman D."/>
        </authorList>
    </citation>
    <scope>NUCLEOTIDE SEQUENCE [LARGE SCALE GENOMIC DNA]</scope>
    <source>
        <strain evidence="2 3">584</strain>
    </source>
</reference>
<evidence type="ECO:0000313" key="3">
    <source>
        <dbReference type="Proteomes" id="UP001262410"/>
    </source>
</evidence>
<proteinExistence type="predicted"/>